<dbReference type="Pfam" id="PF00668">
    <property type="entry name" value="Condensation"/>
    <property type="match status" value="1"/>
</dbReference>
<dbReference type="RefSeq" id="WP_244366261.1">
    <property type="nucleotide sequence ID" value="NZ_WVUH01000023.1"/>
</dbReference>
<feature type="domain" description="Condensation" evidence="1">
    <location>
        <begin position="37"/>
        <end position="460"/>
    </location>
</feature>
<evidence type="ECO:0000259" key="1">
    <source>
        <dbReference type="Pfam" id="PF00668"/>
    </source>
</evidence>
<dbReference type="PANTHER" id="PTHR45398">
    <property type="match status" value="1"/>
</dbReference>
<organism evidence="2 3">
    <name type="scientific">Micromonospora echinofusca</name>
    <dbReference type="NCBI Taxonomy" id="47858"/>
    <lineage>
        <taxon>Bacteria</taxon>
        <taxon>Bacillati</taxon>
        <taxon>Actinomycetota</taxon>
        <taxon>Actinomycetes</taxon>
        <taxon>Micromonosporales</taxon>
        <taxon>Micromonosporaceae</taxon>
        <taxon>Micromonospora</taxon>
    </lineage>
</organism>
<comment type="caution">
    <text evidence="2">The sequence shown here is derived from an EMBL/GenBank/DDBJ whole genome shotgun (WGS) entry which is preliminary data.</text>
</comment>
<dbReference type="CDD" id="cd19531">
    <property type="entry name" value="LCL_NRPS-like"/>
    <property type="match status" value="1"/>
</dbReference>
<proteinExistence type="predicted"/>
<dbReference type="InterPro" id="IPR023213">
    <property type="entry name" value="CAT-like_dom_sf"/>
</dbReference>
<feature type="non-terminal residue" evidence="2">
    <location>
        <position position="462"/>
    </location>
</feature>
<dbReference type="PANTHER" id="PTHR45398:SF1">
    <property type="entry name" value="ENZYME, PUTATIVE (JCVI)-RELATED"/>
    <property type="match status" value="1"/>
</dbReference>
<dbReference type="Gene3D" id="3.30.559.10">
    <property type="entry name" value="Chloramphenicol acetyltransferase-like domain"/>
    <property type="match status" value="1"/>
</dbReference>
<sequence length="462" mass="51052">MTATANEPNLREELVRRRLAGRATGRRSTIPTVDRSGDLPLSHGQQQMWFLNRMDPTSAEYLVSSALRLRGPLNHRALVRAWDALLARHEILRTRYTLRDLTPQQVVDAPRHQELPLVDLTELPAADRADRADQLMAELGDLGFDLATEWPVRATLLRLGAHEHLLVVVVHHIACDAPSTVVLMDDLARLYGGYAVGDEPVLPPAGVQFADFAAWQRDRLRGELLDRHLDYWRQQLADSTPLELPTDRPRPRVRDWRGASVPFALPAGVSAALRQVARDADTTLFVTLLAAFQALLSRYTGRTDIPVGSVTSVRSRAELQRLVGYGVDNLVLRGTWTGDPAFTELLAATRGTVLDAFDHTDTPFALLVDELEPDRDLSRTPLYQVAFTLQDDAPAGDWPAGITAEAVWPPTRTAKTDLTLHVVEGADGELRGHIEYATALFDPATVQRMAGHLGRLLAHVGA</sequence>
<dbReference type="InterPro" id="IPR001242">
    <property type="entry name" value="Condensation_dom"/>
</dbReference>
<accession>A0ABS3VLV0</accession>
<evidence type="ECO:0000313" key="2">
    <source>
        <dbReference type="EMBL" id="MBO4205369.1"/>
    </source>
</evidence>
<dbReference type="Proteomes" id="UP000823521">
    <property type="component" value="Unassembled WGS sequence"/>
</dbReference>
<gene>
    <name evidence="2" type="ORF">GSF22_05010</name>
</gene>
<reference evidence="2 3" key="1">
    <citation type="submission" date="2019-12" db="EMBL/GenBank/DDBJ databases">
        <title>Whole genome sequencing of endophytic Actinobacterium Micromonospora sp. MPMI6T.</title>
        <authorList>
            <person name="Evv R."/>
            <person name="Podile A.R."/>
        </authorList>
    </citation>
    <scope>NUCLEOTIDE SEQUENCE [LARGE SCALE GENOMIC DNA]</scope>
    <source>
        <strain evidence="2 3">MPMI6</strain>
    </source>
</reference>
<keyword evidence="3" id="KW-1185">Reference proteome</keyword>
<dbReference type="Gene3D" id="3.30.559.30">
    <property type="entry name" value="Nonribosomal peptide synthetase, condensation domain"/>
    <property type="match status" value="1"/>
</dbReference>
<name>A0ABS3VLV0_MICEH</name>
<dbReference type="SUPFAM" id="SSF52777">
    <property type="entry name" value="CoA-dependent acyltransferases"/>
    <property type="match status" value="2"/>
</dbReference>
<dbReference type="EMBL" id="WVUH01000023">
    <property type="protein sequence ID" value="MBO4205369.1"/>
    <property type="molecule type" value="Genomic_DNA"/>
</dbReference>
<evidence type="ECO:0000313" key="3">
    <source>
        <dbReference type="Proteomes" id="UP000823521"/>
    </source>
</evidence>
<protein>
    <submittedName>
        <fullName evidence="2">Non-ribosomal peptide synthetase</fullName>
    </submittedName>
</protein>